<organism evidence="1 2">
    <name type="scientific">Rhododendron simsii</name>
    <name type="common">Sims's rhododendron</name>
    <dbReference type="NCBI Taxonomy" id="118357"/>
    <lineage>
        <taxon>Eukaryota</taxon>
        <taxon>Viridiplantae</taxon>
        <taxon>Streptophyta</taxon>
        <taxon>Embryophyta</taxon>
        <taxon>Tracheophyta</taxon>
        <taxon>Spermatophyta</taxon>
        <taxon>Magnoliopsida</taxon>
        <taxon>eudicotyledons</taxon>
        <taxon>Gunneridae</taxon>
        <taxon>Pentapetalae</taxon>
        <taxon>asterids</taxon>
        <taxon>Ericales</taxon>
        <taxon>Ericaceae</taxon>
        <taxon>Ericoideae</taxon>
        <taxon>Rhodoreae</taxon>
        <taxon>Rhododendron</taxon>
    </lineage>
</organism>
<reference evidence="1" key="1">
    <citation type="submission" date="2019-11" db="EMBL/GenBank/DDBJ databases">
        <authorList>
            <person name="Liu Y."/>
            <person name="Hou J."/>
            <person name="Li T.-Q."/>
            <person name="Guan C.-H."/>
            <person name="Wu X."/>
            <person name="Wu H.-Z."/>
            <person name="Ling F."/>
            <person name="Zhang R."/>
            <person name="Shi X.-G."/>
            <person name="Ren J.-P."/>
            <person name="Chen E.-F."/>
            <person name="Sun J.-M."/>
        </authorList>
    </citation>
    <scope>NUCLEOTIDE SEQUENCE</scope>
    <source>
        <strain evidence="1">Adult_tree_wgs_1</strain>
        <tissue evidence="1">Leaves</tissue>
    </source>
</reference>
<protein>
    <submittedName>
        <fullName evidence="1">Uncharacterized protein</fullName>
    </submittedName>
</protein>
<dbReference type="EMBL" id="WJXA01000014">
    <property type="protein sequence ID" value="KAF7117282.1"/>
    <property type="molecule type" value="Genomic_DNA"/>
</dbReference>
<accession>A0A834L6A7</accession>
<evidence type="ECO:0000313" key="1">
    <source>
        <dbReference type="EMBL" id="KAF7117282.1"/>
    </source>
</evidence>
<name>A0A834L6A7_RHOSS</name>
<dbReference type="AlphaFoldDB" id="A0A834L6A7"/>
<sequence>MLLGSGRSQAWAAKRILRDKVALLLIEAIPDLPPRRSSRLPSLRRSTRISKPPDRYGVSSLFTTLETVSIPTSYKQAVKDECWRSAMAEELLALEANRTWDLVLMELSLVVNGSTQLR</sequence>
<geneLocation type="mitochondrion" evidence="1"/>
<dbReference type="OrthoDB" id="10578131at2759"/>
<dbReference type="Proteomes" id="UP000626092">
    <property type="component" value="Unassembled WGS sequence"/>
</dbReference>
<gene>
    <name evidence="1" type="ORF">RHSIM_RhsimMtG0008000</name>
</gene>
<evidence type="ECO:0000313" key="2">
    <source>
        <dbReference type="Proteomes" id="UP000626092"/>
    </source>
</evidence>
<comment type="caution">
    <text evidence="1">The sequence shown here is derived from an EMBL/GenBank/DDBJ whole genome shotgun (WGS) entry which is preliminary data.</text>
</comment>
<proteinExistence type="predicted"/>
<keyword evidence="2" id="KW-1185">Reference proteome</keyword>
<keyword evidence="1" id="KW-0496">Mitochondrion</keyword>